<organism evidence="2 3">
    <name type="scientific">Lepeophtheirus salmonis</name>
    <name type="common">Salmon louse</name>
    <name type="synonym">Caligus salmonis</name>
    <dbReference type="NCBI Taxonomy" id="72036"/>
    <lineage>
        <taxon>Eukaryota</taxon>
        <taxon>Metazoa</taxon>
        <taxon>Ecdysozoa</taxon>
        <taxon>Arthropoda</taxon>
        <taxon>Crustacea</taxon>
        <taxon>Multicrustacea</taxon>
        <taxon>Hexanauplia</taxon>
        <taxon>Copepoda</taxon>
        <taxon>Siphonostomatoida</taxon>
        <taxon>Caligidae</taxon>
        <taxon>Lepeophtheirus</taxon>
    </lineage>
</organism>
<evidence type="ECO:0000313" key="3">
    <source>
        <dbReference type="Proteomes" id="UP000675881"/>
    </source>
</evidence>
<evidence type="ECO:0000256" key="1">
    <source>
        <dbReference type="SAM" id="MobiDB-lite"/>
    </source>
</evidence>
<feature type="region of interest" description="Disordered" evidence="1">
    <location>
        <begin position="72"/>
        <end position="101"/>
    </location>
</feature>
<keyword evidence="3" id="KW-1185">Reference proteome</keyword>
<dbReference type="Proteomes" id="UP000675881">
    <property type="component" value="Chromosome 14"/>
</dbReference>
<dbReference type="AlphaFoldDB" id="A0A7R8CNZ3"/>
<protein>
    <submittedName>
        <fullName evidence="2">(salmon louse) hypothetical protein</fullName>
    </submittedName>
</protein>
<reference evidence="2" key="1">
    <citation type="submission" date="2021-02" db="EMBL/GenBank/DDBJ databases">
        <authorList>
            <person name="Bekaert M."/>
        </authorList>
    </citation>
    <scope>NUCLEOTIDE SEQUENCE</scope>
    <source>
        <strain evidence="2">IoA-00</strain>
    </source>
</reference>
<gene>
    <name evidence="2" type="ORF">LSAA_4731</name>
</gene>
<accession>A0A7R8CNZ3</accession>
<feature type="compositionally biased region" description="Basic and acidic residues" evidence="1">
    <location>
        <begin position="84"/>
        <end position="93"/>
    </location>
</feature>
<dbReference type="EMBL" id="HG994593">
    <property type="protein sequence ID" value="CAF2849272.1"/>
    <property type="molecule type" value="Genomic_DNA"/>
</dbReference>
<evidence type="ECO:0000313" key="2">
    <source>
        <dbReference type="EMBL" id="CAF2849272.1"/>
    </source>
</evidence>
<proteinExistence type="predicted"/>
<name>A0A7R8CNZ3_LEPSM</name>
<sequence length="101" mass="11961">MFSNERKPPFEYKRWLVPKMNRKEQYGERIPVTVDSEDLSILQINHQTTRMNDASILNENAMQDEQNTLKYLEQEDPEPSQLRNKRDASRIKQGDFAFSKG</sequence>